<sequence length="91" mass="10288">MSEVGSDHMKWPYLVRQPYFSNGSHASPGAGFLEGQISGPVADAMWAIWMHAYFPSFQPKPDEEYYVPRNLRGTNSRVMMRVASADLHGRL</sequence>
<comment type="caution">
    <text evidence="1">The sequence shown here is derived from an EMBL/GenBank/DDBJ whole genome shotgun (WGS) entry which is preliminary data.</text>
</comment>
<organism evidence="1 2">
    <name type="scientific">Agrobacterium fabrum</name>
    <dbReference type="NCBI Taxonomy" id="1176649"/>
    <lineage>
        <taxon>Bacteria</taxon>
        <taxon>Pseudomonadati</taxon>
        <taxon>Pseudomonadota</taxon>
        <taxon>Alphaproteobacteria</taxon>
        <taxon>Hyphomicrobiales</taxon>
        <taxon>Rhizobiaceae</taxon>
        <taxon>Rhizobium/Agrobacterium group</taxon>
        <taxon>Agrobacterium</taxon>
        <taxon>Agrobacterium tumefaciens complex</taxon>
    </lineage>
</organism>
<protein>
    <submittedName>
        <fullName evidence="1">Uncharacterized protein</fullName>
    </submittedName>
</protein>
<reference evidence="1 2" key="1">
    <citation type="submission" date="2016-10" db="EMBL/GenBank/DDBJ databases">
        <authorList>
            <person name="Varghese N."/>
            <person name="Submissions S."/>
        </authorList>
    </citation>
    <scope>NUCLEOTIDE SEQUENCE [LARGE SCALE GENOMIC DNA]</scope>
    <source>
        <strain evidence="1 2">PDC82</strain>
    </source>
</reference>
<evidence type="ECO:0000313" key="2">
    <source>
        <dbReference type="Proteomes" id="UP000198917"/>
    </source>
</evidence>
<proteinExistence type="predicted"/>
<gene>
    <name evidence="1" type="ORF">SAMN05428983_4444</name>
</gene>
<dbReference type="EMBL" id="FNEW01000006">
    <property type="protein sequence ID" value="SDK27251.1"/>
    <property type="molecule type" value="Genomic_DNA"/>
</dbReference>
<evidence type="ECO:0000313" key="1">
    <source>
        <dbReference type="EMBL" id="SDK27251.1"/>
    </source>
</evidence>
<dbReference type="AlphaFoldDB" id="A0A7Z7FRU6"/>
<dbReference type="Proteomes" id="UP000198917">
    <property type="component" value="Unassembled WGS sequence"/>
</dbReference>
<accession>A0A7Z7FRU6</accession>
<name>A0A7Z7FRU6_9HYPH</name>